<evidence type="ECO:0000313" key="3">
    <source>
        <dbReference type="Proteomes" id="UP001595900"/>
    </source>
</evidence>
<organism evidence="2 3">
    <name type="scientific">Gryllotalpicola reticulitermitis</name>
    <dbReference type="NCBI Taxonomy" id="1184153"/>
    <lineage>
        <taxon>Bacteria</taxon>
        <taxon>Bacillati</taxon>
        <taxon>Actinomycetota</taxon>
        <taxon>Actinomycetes</taxon>
        <taxon>Micrococcales</taxon>
        <taxon>Microbacteriaceae</taxon>
        <taxon>Gryllotalpicola</taxon>
    </lineage>
</organism>
<dbReference type="InterPro" id="IPR011856">
    <property type="entry name" value="tRNA_endonuc-like_dom_sf"/>
</dbReference>
<evidence type="ECO:0000259" key="1">
    <source>
        <dbReference type="Pfam" id="PF14088"/>
    </source>
</evidence>
<dbReference type="Proteomes" id="UP001595900">
    <property type="component" value="Unassembled WGS sequence"/>
</dbReference>
<comment type="caution">
    <text evidence="2">The sequence shown here is derived from an EMBL/GenBank/DDBJ whole genome shotgun (WGS) entry which is preliminary data.</text>
</comment>
<feature type="domain" description="DUF4268" evidence="1">
    <location>
        <begin position="177"/>
        <end position="308"/>
    </location>
</feature>
<proteinExistence type="predicted"/>
<gene>
    <name evidence="2" type="ORF">ACFOYW_18440</name>
</gene>
<accession>A0ABV8QD10</accession>
<dbReference type="RefSeq" id="WP_390232518.1">
    <property type="nucleotide sequence ID" value="NZ_JBHSCN010000023.1"/>
</dbReference>
<sequence>MTIEPVLGRLSTVQPRDVWRNEASNFTPWLLQNADVLCDLLGMDLALEEAEHAAGDFSLDLIGLDETTGQRVIVENQLEESDHKHLGQILTYAAGTDPTTIVWVATSFRSEHRAALDWLNERTDENTRFFGVVIEVVRIGDSAPAPAFKLVAQPNDWGKHVRATAQQTGLTEREQSYQGFWSKFSARVRGEHPTWTRGTTTKSSWFTMSAGIPNVNWISTFTQKSLGLQLEFVSSDQDLNLTRFYALEAHRTELEAAFGEPLTWEPREGYKGTRVAFYGEPADVQNVEEWDSCIDWLINTGERLRAAIDSIGGVQVIIE</sequence>
<keyword evidence="3" id="KW-1185">Reference proteome</keyword>
<dbReference type="Gene3D" id="3.40.1350.10">
    <property type="match status" value="1"/>
</dbReference>
<evidence type="ECO:0000313" key="2">
    <source>
        <dbReference type="EMBL" id="MFC4245352.1"/>
    </source>
</evidence>
<protein>
    <submittedName>
        <fullName evidence="2">DUF4268 domain-containing protein</fullName>
    </submittedName>
</protein>
<dbReference type="Pfam" id="PF14088">
    <property type="entry name" value="DUF4268"/>
    <property type="match status" value="1"/>
</dbReference>
<dbReference type="EMBL" id="JBHSCN010000023">
    <property type="protein sequence ID" value="MFC4245352.1"/>
    <property type="molecule type" value="Genomic_DNA"/>
</dbReference>
<dbReference type="InterPro" id="IPR025364">
    <property type="entry name" value="DUF4268"/>
</dbReference>
<reference evidence="3" key="1">
    <citation type="journal article" date="2019" name="Int. J. Syst. Evol. Microbiol.">
        <title>The Global Catalogue of Microorganisms (GCM) 10K type strain sequencing project: providing services to taxonomists for standard genome sequencing and annotation.</title>
        <authorList>
            <consortium name="The Broad Institute Genomics Platform"/>
            <consortium name="The Broad Institute Genome Sequencing Center for Infectious Disease"/>
            <person name="Wu L."/>
            <person name="Ma J."/>
        </authorList>
    </citation>
    <scope>NUCLEOTIDE SEQUENCE [LARGE SCALE GENOMIC DNA]</scope>
    <source>
        <strain evidence="3">CGMCC 1.10363</strain>
    </source>
</reference>
<name>A0ABV8QD10_9MICO</name>